<dbReference type="SMART" id="SM00487">
    <property type="entry name" value="DEXDc"/>
    <property type="match status" value="1"/>
</dbReference>
<dbReference type="GO" id="GO:0036297">
    <property type="term" value="P:interstrand cross-link repair"/>
    <property type="evidence" value="ECO:0007669"/>
    <property type="project" value="TreeGrafter"/>
</dbReference>
<dbReference type="CDD" id="cd17923">
    <property type="entry name" value="DEXHc_Hrq1-like"/>
    <property type="match status" value="1"/>
</dbReference>
<dbReference type="GO" id="GO:0006289">
    <property type="term" value="P:nucleotide-excision repair"/>
    <property type="evidence" value="ECO:0007669"/>
    <property type="project" value="TreeGrafter"/>
</dbReference>
<dbReference type="AlphaFoldDB" id="A0A1R0Y5P5"/>
<evidence type="ECO:0000259" key="3">
    <source>
        <dbReference type="PROSITE" id="PS51192"/>
    </source>
</evidence>
<gene>
    <name evidence="5" type="ORF">BSK52_07655</name>
</gene>
<dbReference type="InterPro" id="IPR011545">
    <property type="entry name" value="DEAD/DEAH_box_helicase_dom"/>
</dbReference>
<dbReference type="InterPro" id="IPR018973">
    <property type="entry name" value="MZB"/>
</dbReference>
<dbReference type="PANTHER" id="PTHR47957">
    <property type="entry name" value="ATP-DEPENDENT HELICASE HRQ1"/>
    <property type="match status" value="1"/>
</dbReference>
<dbReference type="PROSITE" id="PS51192">
    <property type="entry name" value="HELICASE_ATP_BIND_1"/>
    <property type="match status" value="1"/>
</dbReference>
<dbReference type="InterPro" id="IPR014001">
    <property type="entry name" value="Helicase_ATP-bd"/>
</dbReference>
<evidence type="ECO:0000313" key="5">
    <source>
        <dbReference type="EMBL" id="OMD42667.1"/>
    </source>
</evidence>
<sequence length="909" mass="102715">MKTSGKMNGGKVGMAFLKCSVCSSMLKAVQISHRVSQVGEQRCLEYSPNGIICSYWSPIMREYRDHPEGVYCPDCQATVHLEKDEMPLCEDYRIPGISSSEFSADVVLEKLKVLADEENAEIYVHTLPGKEAIYAEIPEFIPLPLRESLIRMGINQLYVHQELAVNAVHEESNVVLVTSTSSGKTLSYNLPILNYLYDHPDDKALYLFPTKALANDQLDQLKRFGEINKSDQPSLDEWFETKLELGERIIHAGRLDGDTENGPRQRIMEKAQIWMSNPDMIHYSILGQVQTSKYTSGQHIRNYLRNLKFIVLDEMHLYRGTFGSHVALVLRRLLKVCRELGNNRNIQIITSSATIDNPVKLAQDLTGLAEFVLIDTDGSAHERQEIILWNPGISAGEQVRRAPSTDAITIAKQAMTINQKVIKSIIFQPSRSQTMVFTKYIKDVLRQPLRLPKERVEGEKLAAFYTGILPNETRKRIIERLKSHDIHVIITTNALEVGIDIGDLSLAVLVGYPGSKAAFSQQIGRVGRKGEGVAILIWQDDPLQQYYMRNPDEFLHKAPEVVRINPTNYKLLALHLPLLKDEIGREITVKDMQDMFPKLHEEYIYSVLQTAVAEEGIEEAVIDKKFSLRSISGQSYSVSIRGQNRSVVDGLDEWSAMRDFHEGAIYWTPEDRAYRVDSINRRKGEIILLPIQELTYHTQSSYKDTIDIMQTYQIHDLEGVHLAYGELEIRRNVFGYRKLFFGQKSDPEQVALNHPSVTKFAPEGTWLTLADSDWLQLKENVKEWGNEDRTAELLAEASLHAVQHAMTSVIPDMIICDTNDFTGFSASGMATFANRPVIGFFGENGSGLGTIEAIYENTPKVMRKALELMESCPCSEGCPSCVQLPGKYNVELFKPGAKILLKTLIERNV</sequence>
<dbReference type="InterPro" id="IPR001650">
    <property type="entry name" value="Helicase_C-like"/>
</dbReference>
<dbReference type="PANTHER" id="PTHR47957:SF3">
    <property type="entry name" value="ATP-DEPENDENT HELICASE HRQ1"/>
    <property type="match status" value="1"/>
</dbReference>
<evidence type="ECO:0000256" key="2">
    <source>
        <dbReference type="ARBA" id="ARBA00022840"/>
    </source>
</evidence>
<evidence type="ECO:0000256" key="1">
    <source>
        <dbReference type="ARBA" id="ARBA00022741"/>
    </source>
</evidence>
<accession>A0A1R0Y5P5</accession>
<dbReference type="PROSITE" id="PS51194">
    <property type="entry name" value="HELICASE_CTER"/>
    <property type="match status" value="1"/>
</dbReference>
<feature type="domain" description="Helicase C-terminal" evidence="4">
    <location>
        <begin position="416"/>
        <end position="570"/>
    </location>
</feature>
<protein>
    <recommendedName>
        <fullName evidence="7">DEAD/DEAH box helicase</fullName>
    </recommendedName>
</protein>
<evidence type="ECO:0000313" key="6">
    <source>
        <dbReference type="Proteomes" id="UP000187439"/>
    </source>
</evidence>
<comment type="caution">
    <text evidence="5">The sequence shown here is derived from an EMBL/GenBank/DDBJ whole genome shotgun (WGS) entry which is preliminary data.</text>
</comment>
<dbReference type="EMBL" id="MPTC01000004">
    <property type="protein sequence ID" value="OMD42667.1"/>
    <property type="molecule type" value="Genomic_DNA"/>
</dbReference>
<name>A0A1R0Y5P5_9BACL</name>
<dbReference type="GO" id="GO:0003676">
    <property type="term" value="F:nucleic acid binding"/>
    <property type="evidence" value="ECO:0007669"/>
    <property type="project" value="InterPro"/>
</dbReference>
<dbReference type="Pfam" id="PF00271">
    <property type="entry name" value="Helicase_C"/>
    <property type="match status" value="1"/>
</dbReference>
<evidence type="ECO:0000259" key="4">
    <source>
        <dbReference type="PROSITE" id="PS51194"/>
    </source>
</evidence>
<dbReference type="Pfam" id="PF09369">
    <property type="entry name" value="MZB"/>
    <property type="match status" value="1"/>
</dbReference>
<keyword evidence="2" id="KW-0067">ATP-binding</keyword>
<proteinExistence type="predicted"/>
<keyword evidence="1" id="KW-0547">Nucleotide-binding</keyword>
<dbReference type="GO" id="GO:0043138">
    <property type="term" value="F:3'-5' DNA helicase activity"/>
    <property type="evidence" value="ECO:0007669"/>
    <property type="project" value="TreeGrafter"/>
</dbReference>
<dbReference type="SUPFAM" id="SSF52540">
    <property type="entry name" value="P-loop containing nucleoside triphosphate hydrolases"/>
    <property type="match status" value="1"/>
</dbReference>
<dbReference type="Proteomes" id="UP000187439">
    <property type="component" value="Unassembled WGS sequence"/>
</dbReference>
<dbReference type="InterPro" id="IPR027417">
    <property type="entry name" value="P-loop_NTPase"/>
</dbReference>
<organism evidence="5 6">
    <name type="scientific">Paenibacillus odorifer</name>
    <dbReference type="NCBI Taxonomy" id="189426"/>
    <lineage>
        <taxon>Bacteria</taxon>
        <taxon>Bacillati</taxon>
        <taxon>Bacillota</taxon>
        <taxon>Bacilli</taxon>
        <taxon>Bacillales</taxon>
        <taxon>Paenibacillaceae</taxon>
        <taxon>Paenibacillus</taxon>
    </lineage>
</organism>
<dbReference type="Gene3D" id="3.40.50.300">
    <property type="entry name" value="P-loop containing nucleotide triphosphate hydrolases"/>
    <property type="match status" value="2"/>
</dbReference>
<dbReference type="SMART" id="SM00490">
    <property type="entry name" value="HELICc"/>
    <property type="match status" value="1"/>
</dbReference>
<reference evidence="5 6" key="1">
    <citation type="submission" date="2016-10" db="EMBL/GenBank/DDBJ databases">
        <title>Paenibacillus species isolates.</title>
        <authorList>
            <person name="Beno S.M."/>
        </authorList>
    </citation>
    <scope>NUCLEOTIDE SEQUENCE [LARGE SCALE GENOMIC DNA]</scope>
    <source>
        <strain evidence="5 6">FSL H7-0710</strain>
    </source>
</reference>
<dbReference type="GO" id="GO:0005524">
    <property type="term" value="F:ATP binding"/>
    <property type="evidence" value="ECO:0007669"/>
    <property type="project" value="UniProtKB-KW"/>
</dbReference>
<feature type="domain" description="Helicase ATP-binding" evidence="3">
    <location>
        <begin position="165"/>
        <end position="373"/>
    </location>
</feature>
<evidence type="ECO:0008006" key="7">
    <source>
        <dbReference type="Google" id="ProtNLM"/>
    </source>
</evidence>
<dbReference type="Pfam" id="PF00270">
    <property type="entry name" value="DEAD"/>
    <property type="match status" value="1"/>
</dbReference>